<name>A0A0D3C3I6_BRAOL</name>
<dbReference type="AlphaFoldDB" id="A0A0D3C3I6"/>
<dbReference type="HOGENOM" id="CLU_1172106_0_0_1"/>
<dbReference type="Proteomes" id="UP000032141">
    <property type="component" value="Chromosome C4"/>
</dbReference>
<evidence type="ECO:0000313" key="2">
    <source>
        <dbReference type="EnsemblPlants" id="Bo4g177570.1"/>
    </source>
</evidence>
<dbReference type="OMA" id="AARSTHY"/>
<dbReference type="EnsemblPlants" id="Bo4g177570.1">
    <property type="protein sequence ID" value="Bo4g177570.1"/>
    <property type="gene ID" value="Bo4g177570"/>
</dbReference>
<evidence type="ECO:0000313" key="3">
    <source>
        <dbReference type="Proteomes" id="UP000032141"/>
    </source>
</evidence>
<feature type="region of interest" description="Disordered" evidence="1">
    <location>
        <begin position="209"/>
        <end position="237"/>
    </location>
</feature>
<proteinExistence type="predicted"/>
<organism evidence="2 3">
    <name type="scientific">Brassica oleracea var. oleracea</name>
    <dbReference type="NCBI Taxonomy" id="109376"/>
    <lineage>
        <taxon>Eukaryota</taxon>
        <taxon>Viridiplantae</taxon>
        <taxon>Streptophyta</taxon>
        <taxon>Embryophyta</taxon>
        <taxon>Tracheophyta</taxon>
        <taxon>Spermatophyta</taxon>
        <taxon>Magnoliopsida</taxon>
        <taxon>eudicotyledons</taxon>
        <taxon>Gunneridae</taxon>
        <taxon>Pentapetalae</taxon>
        <taxon>rosids</taxon>
        <taxon>malvids</taxon>
        <taxon>Brassicales</taxon>
        <taxon>Brassicaceae</taxon>
        <taxon>Brassiceae</taxon>
        <taxon>Brassica</taxon>
    </lineage>
</organism>
<reference evidence="2 3" key="1">
    <citation type="journal article" date="2014" name="Genome Biol.">
        <title>Transcriptome and methylome profiling reveals relics of genome dominance in the mesopolyploid Brassica oleracea.</title>
        <authorList>
            <person name="Parkin I.A."/>
            <person name="Koh C."/>
            <person name="Tang H."/>
            <person name="Robinson S.J."/>
            <person name="Kagale S."/>
            <person name="Clarke W.E."/>
            <person name="Town C.D."/>
            <person name="Nixon J."/>
            <person name="Krishnakumar V."/>
            <person name="Bidwell S.L."/>
            <person name="Denoeud F."/>
            <person name="Belcram H."/>
            <person name="Links M.G."/>
            <person name="Just J."/>
            <person name="Clarke C."/>
            <person name="Bender T."/>
            <person name="Huebert T."/>
            <person name="Mason A.S."/>
            <person name="Pires J.C."/>
            <person name="Barker G."/>
            <person name="Moore J."/>
            <person name="Walley P.G."/>
            <person name="Manoli S."/>
            <person name="Batley J."/>
            <person name="Edwards D."/>
            <person name="Nelson M.N."/>
            <person name="Wang X."/>
            <person name="Paterson A.H."/>
            <person name="King G."/>
            <person name="Bancroft I."/>
            <person name="Chalhoub B."/>
            <person name="Sharpe A.G."/>
        </authorList>
    </citation>
    <scope>NUCLEOTIDE SEQUENCE</scope>
    <source>
        <strain evidence="2 3">cv. TO1000</strain>
    </source>
</reference>
<keyword evidence="3" id="KW-1185">Reference proteome</keyword>
<dbReference type="Gramene" id="Bo4g177570.1">
    <property type="protein sequence ID" value="Bo4g177570.1"/>
    <property type="gene ID" value="Bo4g177570"/>
</dbReference>
<reference evidence="2" key="2">
    <citation type="submission" date="2015-03" db="UniProtKB">
        <authorList>
            <consortium name="EnsemblPlants"/>
        </authorList>
    </citation>
    <scope>IDENTIFICATION</scope>
</reference>
<accession>A0A0D3C3I6</accession>
<feature type="compositionally biased region" description="Basic and acidic residues" evidence="1">
    <location>
        <begin position="225"/>
        <end position="237"/>
    </location>
</feature>
<evidence type="ECO:0000256" key="1">
    <source>
        <dbReference type="SAM" id="MobiDB-lite"/>
    </source>
</evidence>
<protein>
    <submittedName>
        <fullName evidence="2">Uncharacterized protein</fullName>
    </submittedName>
</protein>
<sequence>MSSYDAAVVAPTSFDALRLGRSAQVIVAPLLRFWDSRNIKEQGEFMGITLLFLDEQNSVIHEFIHAARSTHYHPSLRSGSIVKDIVGMVRSVQVSDLKDAGVMTRVVVRFVIEPSMEIYLFLWDEPVVKFKGLLKSGDRTNSVILVLFILQAPCLSNHLQLPIFFWDPNLPPIIEFTARCQGEEFPCFQTSNTNAAPLFKKDIGQASVSPNTEIEGQEDDTITSVKDKEVRQIRTRE</sequence>